<dbReference type="SMART" id="SM00563">
    <property type="entry name" value="PlsC"/>
    <property type="match status" value="1"/>
</dbReference>
<dbReference type="InterPro" id="IPR002123">
    <property type="entry name" value="Plipid/glycerol_acylTrfase"/>
</dbReference>
<comment type="caution">
    <text evidence="2">The sequence shown here is derived from an EMBL/GenBank/DDBJ whole genome shotgun (WGS) entry which is preliminary data.</text>
</comment>
<dbReference type="GO" id="GO:0016746">
    <property type="term" value="F:acyltransferase activity"/>
    <property type="evidence" value="ECO:0007669"/>
    <property type="project" value="UniProtKB-KW"/>
</dbReference>
<feature type="domain" description="Phospholipid/glycerol acyltransferase" evidence="1">
    <location>
        <begin position="65"/>
        <end position="185"/>
    </location>
</feature>
<accession>A0ABS9W8Y3</accession>
<dbReference type="CDD" id="cd06551">
    <property type="entry name" value="LPLAT"/>
    <property type="match status" value="1"/>
</dbReference>
<reference evidence="2 3" key="1">
    <citation type="submission" date="2022-03" db="EMBL/GenBank/DDBJ databases">
        <title>Complete genome analysis of Roseomonas KG 17.1 : a prolific producer of plant growth promoters.</title>
        <authorList>
            <person name="Saadouli I."/>
            <person name="Najjari A."/>
            <person name="Mosbah A."/>
            <person name="Ouzari H.I."/>
        </authorList>
    </citation>
    <scope>NUCLEOTIDE SEQUENCE [LARGE SCALE GENOMIC DNA]</scope>
    <source>
        <strain evidence="2 3">KG17-1</strain>
    </source>
</reference>
<organism evidence="2 3">
    <name type="scientific">Teichococcus vastitatis</name>
    <dbReference type="NCBI Taxonomy" id="2307076"/>
    <lineage>
        <taxon>Bacteria</taxon>
        <taxon>Pseudomonadati</taxon>
        <taxon>Pseudomonadota</taxon>
        <taxon>Alphaproteobacteria</taxon>
        <taxon>Acetobacterales</taxon>
        <taxon>Roseomonadaceae</taxon>
        <taxon>Roseomonas</taxon>
    </lineage>
</organism>
<dbReference type="EMBL" id="JALBUU010000028">
    <property type="protein sequence ID" value="MCI0755220.1"/>
    <property type="molecule type" value="Genomic_DNA"/>
</dbReference>
<dbReference type="Proteomes" id="UP001201985">
    <property type="component" value="Unassembled WGS sequence"/>
</dbReference>
<dbReference type="RefSeq" id="WP_238384163.1">
    <property type="nucleotide sequence ID" value="NZ_JALBUU010000028.1"/>
</dbReference>
<keyword evidence="2" id="KW-0808">Transferase</keyword>
<sequence length="279" mass="31089">MQAGGRHGPATRPEAGARLMDPLAAYSPRALAFYDLMFTRFARRHMRALRVPHWGLPPETGDAPLVVYASHPSWWDGVAFMLLSRRLFGERRMFIPMEEAALARYRFMRRIGVFGVEPASARGAVAFLRTAGRVLAPERDDMLWMNAPGRFADPRERPVPIAPGLARLPELAPHATFVPLALEYPFWSERKAEMLAAFGNPLPGAALHAMPREARAEALATALAGTMDCLAGDAVARDPARFHVVEQGGEGMGGIYDLWRRGRAALTGRRFDPRHEWRR</sequence>
<evidence type="ECO:0000259" key="1">
    <source>
        <dbReference type="SMART" id="SM00563"/>
    </source>
</evidence>
<evidence type="ECO:0000313" key="3">
    <source>
        <dbReference type="Proteomes" id="UP001201985"/>
    </source>
</evidence>
<protein>
    <submittedName>
        <fullName evidence="2">Lysophospholipid acyltransferase family protein</fullName>
    </submittedName>
</protein>
<name>A0ABS9W8Y3_9PROT</name>
<keyword evidence="2" id="KW-0012">Acyltransferase</keyword>
<proteinExistence type="predicted"/>
<evidence type="ECO:0000313" key="2">
    <source>
        <dbReference type="EMBL" id="MCI0755220.1"/>
    </source>
</evidence>
<keyword evidence="3" id="KW-1185">Reference proteome</keyword>
<gene>
    <name evidence="2" type="ORF">MON41_15990</name>
</gene>